<proteinExistence type="predicted"/>
<dbReference type="EMBL" id="BBXV01000037">
    <property type="protein sequence ID" value="GAQ19046.1"/>
    <property type="molecule type" value="Genomic_DNA"/>
</dbReference>
<accession>A0A0U9HGW9</accession>
<comment type="caution">
    <text evidence="1">The sequence shown here is derived from an EMBL/GenBank/DDBJ whole genome shotgun (WGS) entry which is preliminary data.</text>
</comment>
<gene>
    <name evidence="1" type="ORF">OPHB3_3005</name>
</gene>
<evidence type="ECO:0000313" key="2">
    <source>
        <dbReference type="Proteomes" id="UP000052946"/>
    </source>
</evidence>
<reference evidence="2" key="1">
    <citation type="submission" date="2015-07" db="EMBL/GenBank/DDBJ databases">
        <title>Draft Genome Sequence of Oceanobacillus picturae Heshi-B3 that Was Isolated from Fermented Rice Bran with Aging Salted Mackerel, Which Was Named Heshiko as Traditional Fermented Seafood in Japan.</title>
        <authorList>
            <person name="Akuzawa S."/>
            <person name="Nakagawa J."/>
            <person name="Kanekatsu T."/>
            <person name="Kanesaki Y."/>
            <person name="Suzuki T."/>
        </authorList>
    </citation>
    <scope>NUCLEOTIDE SEQUENCE [LARGE SCALE GENOMIC DNA]</scope>
    <source>
        <strain evidence="2">Heshi-B3</strain>
    </source>
</reference>
<reference evidence="1 2" key="2">
    <citation type="journal article" date="2016" name="Genome Announc.">
        <title>Draft Genome Sequence of Oceanobacillus picturae Heshi-B3, Isolated from Fermented Rice Bran in a Traditional Japanese Seafood Dish.</title>
        <authorList>
            <person name="Akuzawa S."/>
            <person name="Nagaoka J."/>
            <person name="Kanekatsu M."/>
            <person name="Kanesaki Y."/>
            <person name="Suzuki T."/>
        </authorList>
    </citation>
    <scope>NUCLEOTIDE SEQUENCE [LARGE SCALE GENOMIC DNA]</scope>
    <source>
        <strain evidence="1 2">Heshi-B3</strain>
    </source>
</reference>
<sequence length="209" mass="24307">MGLQHMTFLGQQISERQLTPNTLVNGLICKLCNNGWMSLIESDVKALLLALLKQPTTNLSTLLKEDHLVLAKWTFKTAIILNHASNYRNIVPRRHFRHFYQHKRIPENVTVLMGFTKETEKIDWVQSQGVMHTGDASISSNPRFEDIYKITIQLDHLLLKVIYSPFYEYNYVFDQDDHVMIHPNLWAPNSFKIAENFHSFDIKGSLYST</sequence>
<protein>
    <submittedName>
        <fullName evidence="1">Uncharacterized protein</fullName>
    </submittedName>
</protein>
<dbReference type="Proteomes" id="UP000052946">
    <property type="component" value="Unassembled WGS sequence"/>
</dbReference>
<name>A0A0U9HGW9_9BACI</name>
<organism evidence="1 2">
    <name type="scientific">Oceanobacillus picturae</name>
    <dbReference type="NCBI Taxonomy" id="171693"/>
    <lineage>
        <taxon>Bacteria</taxon>
        <taxon>Bacillati</taxon>
        <taxon>Bacillota</taxon>
        <taxon>Bacilli</taxon>
        <taxon>Bacillales</taxon>
        <taxon>Bacillaceae</taxon>
        <taxon>Oceanobacillus</taxon>
    </lineage>
</organism>
<dbReference type="AlphaFoldDB" id="A0A0U9HGW9"/>
<evidence type="ECO:0000313" key="1">
    <source>
        <dbReference type="EMBL" id="GAQ19046.1"/>
    </source>
</evidence>